<feature type="domain" description="Helix-turn-helix" evidence="1">
    <location>
        <begin position="7"/>
        <end position="54"/>
    </location>
</feature>
<keyword evidence="3" id="KW-1185">Reference proteome</keyword>
<comment type="caution">
    <text evidence="2">The sequence shown here is derived from an EMBL/GenBank/DDBJ whole genome shotgun (WGS) entry which is preliminary data.</text>
</comment>
<evidence type="ECO:0000313" key="2">
    <source>
        <dbReference type="EMBL" id="GAA3624553.1"/>
    </source>
</evidence>
<protein>
    <recommendedName>
        <fullName evidence="1">Helix-turn-helix domain-containing protein</fullName>
    </recommendedName>
</protein>
<name>A0ABP7A427_9ACTN</name>
<evidence type="ECO:0000313" key="3">
    <source>
        <dbReference type="Proteomes" id="UP001501074"/>
    </source>
</evidence>
<dbReference type="EMBL" id="BAAAZO010000009">
    <property type="protein sequence ID" value="GAA3624553.1"/>
    <property type="molecule type" value="Genomic_DNA"/>
</dbReference>
<dbReference type="SUPFAM" id="SSF46955">
    <property type="entry name" value="Putative DNA-binding domain"/>
    <property type="match status" value="1"/>
</dbReference>
<dbReference type="InterPro" id="IPR009061">
    <property type="entry name" value="DNA-bd_dom_put_sf"/>
</dbReference>
<dbReference type="InterPro" id="IPR041657">
    <property type="entry name" value="HTH_17"/>
</dbReference>
<organism evidence="2 3">
    <name type="scientific">Kineosporia mesophila</name>
    <dbReference type="NCBI Taxonomy" id="566012"/>
    <lineage>
        <taxon>Bacteria</taxon>
        <taxon>Bacillati</taxon>
        <taxon>Actinomycetota</taxon>
        <taxon>Actinomycetes</taxon>
        <taxon>Kineosporiales</taxon>
        <taxon>Kineosporiaceae</taxon>
        <taxon>Kineosporia</taxon>
    </lineage>
</organism>
<dbReference type="Pfam" id="PF12728">
    <property type="entry name" value="HTH_17"/>
    <property type="match status" value="1"/>
</dbReference>
<reference evidence="3" key="1">
    <citation type="journal article" date="2019" name="Int. J. Syst. Evol. Microbiol.">
        <title>The Global Catalogue of Microorganisms (GCM) 10K type strain sequencing project: providing services to taxonomists for standard genome sequencing and annotation.</title>
        <authorList>
            <consortium name="The Broad Institute Genomics Platform"/>
            <consortium name="The Broad Institute Genome Sequencing Center for Infectious Disease"/>
            <person name="Wu L."/>
            <person name="Ma J."/>
        </authorList>
    </citation>
    <scope>NUCLEOTIDE SEQUENCE [LARGE SCALE GENOMIC DNA]</scope>
    <source>
        <strain evidence="3">JCM 16902</strain>
    </source>
</reference>
<sequence>MASRLWSIEDVSEYLGVPVQTLYSWRTRHYGPPARKVGKYLRYKEEDVAAWLDSLTLSA</sequence>
<accession>A0ABP7A427</accession>
<dbReference type="Proteomes" id="UP001501074">
    <property type="component" value="Unassembled WGS sequence"/>
</dbReference>
<evidence type="ECO:0000259" key="1">
    <source>
        <dbReference type="Pfam" id="PF12728"/>
    </source>
</evidence>
<proteinExistence type="predicted"/>
<gene>
    <name evidence="2" type="ORF">GCM10022223_47040</name>
</gene>
<dbReference type="Gene3D" id="1.10.1660.10">
    <property type="match status" value="1"/>
</dbReference>
<dbReference type="RefSeq" id="WP_231487780.1">
    <property type="nucleotide sequence ID" value="NZ_BAAAZO010000009.1"/>
</dbReference>